<protein>
    <recommendedName>
        <fullName evidence="4">Lysozyme inhibitor LprI N-terminal domain-containing protein</fullName>
    </recommendedName>
</protein>
<sequence>MFKPLIAALAVGLAAPASAEVDLTAVTACIDSARTDGTNPNLCVDTAHQDCLVDSAEAPAAATLCFTKAREAWSQGIAARMETIRANAPEKLAALAGIEVKYDLISSLTQCDRLEELGQLQEAEAETILLQKTRCTATASGLAYTRLLWRLPNPDTQDK</sequence>
<evidence type="ECO:0000256" key="1">
    <source>
        <dbReference type="SAM" id="SignalP"/>
    </source>
</evidence>
<dbReference type="EMBL" id="CYSE01000001">
    <property type="protein sequence ID" value="CUH75993.1"/>
    <property type="molecule type" value="Genomic_DNA"/>
</dbReference>
<dbReference type="OrthoDB" id="7866682at2"/>
<name>A0A0N7LYW4_9RHOB</name>
<reference evidence="2 3" key="1">
    <citation type="submission" date="2015-09" db="EMBL/GenBank/DDBJ databases">
        <authorList>
            <consortium name="Swine Surveillance"/>
        </authorList>
    </citation>
    <scope>NUCLEOTIDE SEQUENCE [LARGE SCALE GENOMIC DNA]</scope>
    <source>
        <strain evidence="2 3">CECT 7648</strain>
    </source>
</reference>
<evidence type="ECO:0000313" key="3">
    <source>
        <dbReference type="Proteomes" id="UP000054935"/>
    </source>
</evidence>
<dbReference type="AlphaFoldDB" id="A0A0N7LYW4"/>
<keyword evidence="3" id="KW-1185">Reference proteome</keyword>
<feature type="chain" id="PRO_5006015707" description="Lysozyme inhibitor LprI N-terminal domain-containing protein" evidence="1">
    <location>
        <begin position="20"/>
        <end position="159"/>
    </location>
</feature>
<proteinExistence type="predicted"/>
<accession>A0A0N7LYW4</accession>
<dbReference type="Proteomes" id="UP000054935">
    <property type="component" value="Unassembled WGS sequence"/>
</dbReference>
<dbReference type="STRING" id="441103.TRN7648_00728"/>
<evidence type="ECO:0000313" key="2">
    <source>
        <dbReference type="EMBL" id="CUH75993.1"/>
    </source>
</evidence>
<dbReference type="RefSeq" id="WP_058246241.1">
    <property type="nucleotide sequence ID" value="NZ_CYSE01000001.1"/>
</dbReference>
<organism evidence="2 3">
    <name type="scientific">Tropicibacter naphthalenivorans</name>
    <dbReference type="NCBI Taxonomy" id="441103"/>
    <lineage>
        <taxon>Bacteria</taxon>
        <taxon>Pseudomonadati</taxon>
        <taxon>Pseudomonadota</taxon>
        <taxon>Alphaproteobacteria</taxon>
        <taxon>Rhodobacterales</taxon>
        <taxon>Roseobacteraceae</taxon>
        <taxon>Tropicibacter</taxon>
    </lineage>
</organism>
<keyword evidence="1" id="KW-0732">Signal</keyword>
<evidence type="ECO:0008006" key="4">
    <source>
        <dbReference type="Google" id="ProtNLM"/>
    </source>
</evidence>
<gene>
    <name evidence="2" type="ORF">TRN7648_00728</name>
</gene>
<feature type="signal peptide" evidence="1">
    <location>
        <begin position="1"/>
        <end position="19"/>
    </location>
</feature>